<comment type="caution">
    <text evidence="2">The sequence shown here is derived from an EMBL/GenBank/DDBJ whole genome shotgun (WGS) entry which is preliminary data.</text>
</comment>
<name>A0A2T2WVH9_9FIRM</name>
<organism evidence="2 3">
    <name type="scientific">Sulfobacillus benefaciens</name>
    <dbReference type="NCBI Taxonomy" id="453960"/>
    <lineage>
        <taxon>Bacteria</taxon>
        <taxon>Bacillati</taxon>
        <taxon>Bacillota</taxon>
        <taxon>Clostridia</taxon>
        <taxon>Eubacteriales</taxon>
        <taxon>Clostridiales Family XVII. Incertae Sedis</taxon>
        <taxon>Sulfobacillus</taxon>
    </lineage>
</organism>
<dbReference type="Pfam" id="PF10442">
    <property type="entry name" value="FIST_C"/>
    <property type="match status" value="1"/>
</dbReference>
<protein>
    <recommendedName>
        <fullName evidence="1">FIST C-domain domain-containing protein</fullName>
    </recommendedName>
</protein>
<reference evidence="2 3" key="1">
    <citation type="journal article" date="2014" name="BMC Genomics">
        <title>Comparison of environmental and isolate Sulfobacillus genomes reveals diverse carbon, sulfur, nitrogen, and hydrogen metabolisms.</title>
        <authorList>
            <person name="Justice N.B."/>
            <person name="Norman A."/>
            <person name="Brown C.T."/>
            <person name="Singh A."/>
            <person name="Thomas B.C."/>
            <person name="Banfield J.F."/>
        </authorList>
    </citation>
    <scope>NUCLEOTIDE SEQUENCE [LARGE SCALE GENOMIC DNA]</scope>
    <source>
        <strain evidence="2">AMDSBA1</strain>
    </source>
</reference>
<dbReference type="EMBL" id="PXYT01000039">
    <property type="protein sequence ID" value="PSR26222.1"/>
    <property type="molecule type" value="Genomic_DNA"/>
</dbReference>
<gene>
    <name evidence="2" type="ORF">C7B43_14380</name>
</gene>
<evidence type="ECO:0000313" key="3">
    <source>
        <dbReference type="Proteomes" id="UP000242699"/>
    </source>
</evidence>
<proteinExistence type="predicted"/>
<dbReference type="Proteomes" id="UP000242699">
    <property type="component" value="Unassembled WGS sequence"/>
</dbReference>
<evidence type="ECO:0000259" key="1">
    <source>
        <dbReference type="SMART" id="SM01204"/>
    </source>
</evidence>
<sequence>MTHPIGILHQDNLIVRHILGSPDGQSILLFSPVPVYSAVRMLNGTHESLMHAVDTVMAALSKPFSEGTKPSTALIFSCVAREGVYGDRTFEEAQRVHSMAPELVTMGAYGYGEFARIHGLLGYHNATITALGL</sequence>
<accession>A0A2T2WVH9</accession>
<dbReference type="SMART" id="SM01204">
    <property type="entry name" value="FIST_C"/>
    <property type="match status" value="1"/>
</dbReference>
<evidence type="ECO:0000313" key="2">
    <source>
        <dbReference type="EMBL" id="PSR26222.1"/>
    </source>
</evidence>
<feature type="domain" description="FIST C-domain" evidence="1">
    <location>
        <begin position="1"/>
        <end position="117"/>
    </location>
</feature>
<dbReference type="AlphaFoldDB" id="A0A2T2WVH9"/>
<dbReference type="InterPro" id="IPR019494">
    <property type="entry name" value="FIST_C"/>
</dbReference>